<feature type="compositionally biased region" description="Polar residues" evidence="1">
    <location>
        <begin position="43"/>
        <end position="56"/>
    </location>
</feature>
<gene>
    <name evidence="3" type="ORF">E1202_08210</name>
</gene>
<evidence type="ECO:0000313" key="4">
    <source>
        <dbReference type="Proteomes" id="UP000294723"/>
    </source>
</evidence>
<dbReference type="PROSITE" id="PS51257">
    <property type="entry name" value="PROKAR_LIPOPROTEIN"/>
    <property type="match status" value="1"/>
</dbReference>
<evidence type="ECO:0000313" key="3">
    <source>
        <dbReference type="EMBL" id="TDD90601.1"/>
    </source>
</evidence>
<evidence type="ECO:0000256" key="1">
    <source>
        <dbReference type="SAM" id="MobiDB-lite"/>
    </source>
</evidence>
<dbReference type="Gene3D" id="2.60.40.2880">
    <property type="entry name" value="MmpS1-5, C-terminal soluble domain"/>
    <property type="match status" value="1"/>
</dbReference>
<reference evidence="3 4" key="1">
    <citation type="submission" date="2019-03" db="EMBL/GenBank/DDBJ databases">
        <title>Draft genome sequences of novel Actinobacteria.</title>
        <authorList>
            <person name="Sahin N."/>
            <person name="Ay H."/>
            <person name="Saygin H."/>
        </authorList>
    </citation>
    <scope>NUCLEOTIDE SEQUENCE [LARGE SCALE GENOMIC DNA]</scope>
    <source>
        <strain evidence="3 4">5K548</strain>
    </source>
</reference>
<protein>
    <recommendedName>
        <fullName evidence="5">MmpS family membrane protein</fullName>
    </recommendedName>
</protein>
<comment type="caution">
    <text evidence="3">The sequence shown here is derived from an EMBL/GenBank/DDBJ whole genome shotgun (WGS) entry which is preliminary data.</text>
</comment>
<feature type="chain" id="PRO_5038523238" description="MmpS family membrane protein" evidence="2">
    <location>
        <begin position="22"/>
        <end position="120"/>
    </location>
</feature>
<name>A0A4R5BU52_9PSEU</name>
<dbReference type="AlphaFoldDB" id="A0A4R5BU52"/>
<dbReference type="RefSeq" id="WP_132681964.1">
    <property type="nucleotide sequence ID" value="NZ_SMLA01000008.1"/>
</dbReference>
<keyword evidence="4" id="KW-1185">Reference proteome</keyword>
<feature type="region of interest" description="Disordered" evidence="1">
    <location>
        <begin position="37"/>
        <end position="69"/>
    </location>
</feature>
<evidence type="ECO:0008006" key="5">
    <source>
        <dbReference type="Google" id="ProtNLM"/>
    </source>
</evidence>
<evidence type="ECO:0000256" key="2">
    <source>
        <dbReference type="SAM" id="SignalP"/>
    </source>
</evidence>
<dbReference type="InterPro" id="IPR038468">
    <property type="entry name" value="MmpS_C"/>
</dbReference>
<dbReference type="Proteomes" id="UP000294723">
    <property type="component" value="Unassembled WGS sequence"/>
</dbReference>
<accession>A0A4R5BU52</accession>
<sequence>MKRALVLAVPALTLIGLTACSHPPEQTAYEVTLEVSGPAGETGTVQKSTSDSQNQDPEPISVPHHDKWAPMGGAAKFVVTPGSPGSALTCTVLVEGDERVTETGKPGQPVTCALTIDGPA</sequence>
<keyword evidence="2" id="KW-0732">Signal</keyword>
<organism evidence="3 4">
    <name type="scientific">Saccharopolyspora karakumensis</name>
    <dbReference type="NCBI Taxonomy" id="2530386"/>
    <lineage>
        <taxon>Bacteria</taxon>
        <taxon>Bacillati</taxon>
        <taxon>Actinomycetota</taxon>
        <taxon>Actinomycetes</taxon>
        <taxon>Pseudonocardiales</taxon>
        <taxon>Pseudonocardiaceae</taxon>
        <taxon>Saccharopolyspora</taxon>
    </lineage>
</organism>
<proteinExistence type="predicted"/>
<dbReference type="EMBL" id="SMLA01000008">
    <property type="protein sequence ID" value="TDD90601.1"/>
    <property type="molecule type" value="Genomic_DNA"/>
</dbReference>
<feature type="signal peptide" evidence="2">
    <location>
        <begin position="1"/>
        <end position="21"/>
    </location>
</feature>